<feature type="region of interest" description="Disordered" evidence="1">
    <location>
        <begin position="1"/>
        <end position="46"/>
    </location>
</feature>
<keyword evidence="3" id="KW-1185">Reference proteome</keyword>
<proteinExistence type="predicted"/>
<dbReference type="AlphaFoldDB" id="B3QP91"/>
<evidence type="ECO:0000313" key="3">
    <source>
        <dbReference type="Proteomes" id="UP000008811"/>
    </source>
</evidence>
<organism evidence="2 3">
    <name type="scientific">Chlorobaculum parvum (strain DSM 263 / NCIMB 8327)</name>
    <name type="common">Chlorobium vibrioforme subsp. thiosulfatophilum</name>
    <dbReference type="NCBI Taxonomy" id="517417"/>
    <lineage>
        <taxon>Bacteria</taxon>
        <taxon>Pseudomonadati</taxon>
        <taxon>Chlorobiota</taxon>
        <taxon>Chlorobiia</taxon>
        <taxon>Chlorobiales</taxon>
        <taxon>Chlorobiaceae</taxon>
        <taxon>Chlorobaculum</taxon>
    </lineage>
</organism>
<evidence type="ECO:0000256" key="1">
    <source>
        <dbReference type="SAM" id="MobiDB-lite"/>
    </source>
</evidence>
<feature type="compositionally biased region" description="Low complexity" evidence="1">
    <location>
        <begin position="30"/>
        <end position="40"/>
    </location>
</feature>
<protein>
    <submittedName>
        <fullName evidence="2">DNA polymerase III, gamma/tau subunit</fullName>
    </submittedName>
</protein>
<reference evidence="2" key="1">
    <citation type="submission" date="2008-06" db="EMBL/GenBank/DDBJ databases">
        <title>Complete sequence of Chlorobaculum parvum NCIB 8327.</title>
        <authorList>
            <consortium name="US DOE Joint Genome Institute"/>
            <person name="Lucas S."/>
            <person name="Copeland A."/>
            <person name="Lapidus A."/>
            <person name="Glavina del Rio T."/>
            <person name="Dalin E."/>
            <person name="Tice H."/>
            <person name="Bruce D."/>
            <person name="Goodwin L."/>
            <person name="Pitluck S."/>
            <person name="Schmutz J."/>
            <person name="Larimer F."/>
            <person name="Land M."/>
            <person name="Hauser L."/>
            <person name="Kyrpides N."/>
            <person name="Mikhailova N."/>
            <person name="Zhao F."/>
            <person name="Li T."/>
            <person name="Liu Z."/>
            <person name="Overmann J."/>
            <person name="Bryant D.A."/>
            <person name="Richardson P."/>
        </authorList>
    </citation>
    <scope>NUCLEOTIDE SEQUENCE [LARGE SCALE GENOMIC DNA]</scope>
    <source>
        <strain evidence="2">NCIB 8327</strain>
    </source>
</reference>
<gene>
    <name evidence="2" type="ordered locus">Cpar_1341</name>
</gene>
<accession>B3QP91</accession>
<dbReference type="STRING" id="517417.Cpar_1341"/>
<dbReference type="KEGG" id="cpc:Cpar_1341"/>
<dbReference type="EMBL" id="CP001099">
    <property type="protein sequence ID" value="ACF11744.1"/>
    <property type="molecule type" value="Genomic_DNA"/>
</dbReference>
<dbReference type="eggNOG" id="COG2812">
    <property type="taxonomic scope" value="Bacteria"/>
</dbReference>
<evidence type="ECO:0000313" key="2">
    <source>
        <dbReference type="EMBL" id="ACF11744.1"/>
    </source>
</evidence>
<feature type="compositionally biased region" description="Pro residues" evidence="1">
    <location>
        <begin position="14"/>
        <end position="29"/>
    </location>
</feature>
<sequence length="208" mass="22329">MAVPPPAASANMPSVPPPPPPAPPSPPPSSRAFSSEAPASKPAGKIDLGSWKQAFSKFGSNADQRIPAKARAVAGGAASAPTGGAPVAVLEQLRMEWGRFLEHLSAKGLQVMVSHLHASDLMACSPDGLVELGCCRKFSYEELQHDADLLAREMADFYKLPLKVSVRYDAARDACTREKSVFTMFQELSESNEVVRYLIKEFGGELVY</sequence>
<dbReference type="RefSeq" id="WP_012502577.1">
    <property type="nucleotide sequence ID" value="NC_011027.1"/>
</dbReference>
<dbReference type="Proteomes" id="UP000008811">
    <property type="component" value="Chromosome"/>
</dbReference>
<dbReference type="HOGENOM" id="CLU_1445262_0_0_10"/>
<name>B3QP91_CHLP8</name>